<keyword evidence="1" id="KW-0812">Transmembrane</keyword>
<keyword evidence="1" id="KW-1133">Transmembrane helix</keyword>
<dbReference type="InterPro" id="IPR046580">
    <property type="entry name" value="DUF6640"/>
</dbReference>
<evidence type="ECO:0000313" key="3">
    <source>
        <dbReference type="Proteomes" id="UP000215127"/>
    </source>
</evidence>
<dbReference type="AlphaFoldDB" id="A0A1X7RTH5"/>
<sequence length="146" mass="16222">MAMTFSNPGGILMLLVNLAYSIGAFFFDYSDTHVLNPRWPPHAKFHNGQTMSLGAMQAALSIYLILRPTANKTEKRDSLWLAALVGSLYCAAGLSAILYPGTKWADPEFAANGEQKFIFGGCVVLIWAGYWVETRRLQHVKGHLMR</sequence>
<proteinExistence type="predicted"/>
<dbReference type="EMBL" id="LT853696">
    <property type="protein sequence ID" value="SMQ50726.1"/>
    <property type="molecule type" value="Genomic_DNA"/>
</dbReference>
<feature type="transmembrane region" description="Helical" evidence="1">
    <location>
        <begin position="78"/>
        <end position="97"/>
    </location>
</feature>
<evidence type="ECO:0000313" key="2">
    <source>
        <dbReference type="EMBL" id="SMQ50726.1"/>
    </source>
</evidence>
<protein>
    <submittedName>
        <fullName evidence="2">Uncharacterized protein</fullName>
    </submittedName>
</protein>
<feature type="transmembrane region" description="Helical" evidence="1">
    <location>
        <begin position="12"/>
        <end position="29"/>
    </location>
</feature>
<dbReference type="Proteomes" id="UP000215127">
    <property type="component" value="Chromosome 5"/>
</dbReference>
<name>A0A1X7RTH5_ZYMT9</name>
<feature type="transmembrane region" description="Helical" evidence="1">
    <location>
        <begin position="117"/>
        <end position="133"/>
    </location>
</feature>
<dbReference type="Pfam" id="PF20345">
    <property type="entry name" value="DUF6640"/>
    <property type="match status" value="1"/>
</dbReference>
<reference evidence="2 3" key="1">
    <citation type="submission" date="2016-06" db="EMBL/GenBank/DDBJ databases">
        <authorList>
            <person name="Kjaerup R.B."/>
            <person name="Dalgaard T.S."/>
            <person name="Juul-Madsen H.R."/>
        </authorList>
    </citation>
    <scope>NUCLEOTIDE SEQUENCE [LARGE SCALE GENOMIC DNA]</scope>
</reference>
<feature type="transmembrane region" description="Helical" evidence="1">
    <location>
        <begin position="49"/>
        <end position="66"/>
    </location>
</feature>
<accession>A0A1X7RTH5</accession>
<organism evidence="2 3">
    <name type="scientific">Zymoseptoria tritici (strain ST99CH_3D7)</name>
    <dbReference type="NCBI Taxonomy" id="1276538"/>
    <lineage>
        <taxon>Eukaryota</taxon>
        <taxon>Fungi</taxon>
        <taxon>Dikarya</taxon>
        <taxon>Ascomycota</taxon>
        <taxon>Pezizomycotina</taxon>
        <taxon>Dothideomycetes</taxon>
        <taxon>Dothideomycetidae</taxon>
        <taxon>Mycosphaerellales</taxon>
        <taxon>Mycosphaerellaceae</taxon>
        <taxon>Zymoseptoria</taxon>
    </lineage>
</organism>
<keyword evidence="3" id="KW-1185">Reference proteome</keyword>
<keyword evidence="1" id="KW-0472">Membrane</keyword>
<dbReference type="STRING" id="1276538.A0A1X7RTH5"/>
<gene>
    <name evidence="2" type="ORF">ZT3D7_G5879</name>
</gene>
<evidence type="ECO:0000256" key="1">
    <source>
        <dbReference type="SAM" id="Phobius"/>
    </source>
</evidence>